<accession>A0ABP0BNL0</accession>
<name>A0ABP0BNL0_9PEZI</name>
<dbReference type="Proteomes" id="UP001642482">
    <property type="component" value="Unassembled WGS sequence"/>
</dbReference>
<evidence type="ECO:0000313" key="1">
    <source>
        <dbReference type="EMBL" id="CAK7221096.1"/>
    </source>
</evidence>
<gene>
    <name evidence="1" type="ORF">SEUCBS140593_004454</name>
</gene>
<proteinExistence type="predicted"/>
<keyword evidence="2" id="KW-1185">Reference proteome</keyword>
<sequence length="244" mass="27180">MAASAAGDVSGLRSLLDEHFRDRSQSFPGDYFVSELLLVFSYAARHDQVAILNGLLPYSSFYTKFATEDALDASATDTLLWFLEQGWDIDQIREAGLTSAVCQLIDHYGGDVHRGQLLHNVLRRWPGDDSANDNIEVMGLLLQRGTPLNRTMYADDAASLSKYRRMDLGTPCTWLPAWANAEVVQYLLSQVVDASIGSTQGRTVLQWAEWARRDNMVAYQAVGTVYGRGDAASFANWRCVDSRE</sequence>
<dbReference type="Gene3D" id="1.25.40.20">
    <property type="entry name" value="Ankyrin repeat-containing domain"/>
    <property type="match status" value="1"/>
</dbReference>
<evidence type="ECO:0000313" key="2">
    <source>
        <dbReference type="Proteomes" id="UP001642482"/>
    </source>
</evidence>
<protein>
    <submittedName>
        <fullName evidence="1">Uncharacterized protein</fullName>
    </submittedName>
</protein>
<comment type="caution">
    <text evidence="1">The sequence shown here is derived from an EMBL/GenBank/DDBJ whole genome shotgun (WGS) entry which is preliminary data.</text>
</comment>
<organism evidence="1 2">
    <name type="scientific">Sporothrix eucalyptigena</name>
    <dbReference type="NCBI Taxonomy" id="1812306"/>
    <lineage>
        <taxon>Eukaryota</taxon>
        <taxon>Fungi</taxon>
        <taxon>Dikarya</taxon>
        <taxon>Ascomycota</taxon>
        <taxon>Pezizomycotina</taxon>
        <taxon>Sordariomycetes</taxon>
        <taxon>Sordariomycetidae</taxon>
        <taxon>Ophiostomatales</taxon>
        <taxon>Ophiostomataceae</taxon>
        <taxon>Sporothrix</taxon>
    </lineage>
</organism>
<dbReference type="InterPro" id="IPR036770">
    <property type="entry name" value="Ankyrin_rpt-contain_sf"/>
</dbReference>
<dbReference type="SUPFAM" id="SSF48403">
    <property type="entry name" value="Ankyrin repeat"/>
    <property type="match status" value="1"/>
</dbReference>
<dbReference type="EMBL" id="CAWUHD010000039">
    <property type="protein sequence ID" value="CAK7221096.1"/>
    <property type="molecule type" value="Genomic_DNA"/>
</dbReference>
<reference evidence="1 2" key="1">
    <citation type="submission" date="2024-01" db="EMBL/GenBank/DDBJ databases">
        <authorList>
            <person name="Allen C."/>
            <person name="Tagirdzhanova G."/>
        </authorList>
    </citation>
    <scope>NUCLEOTIDE SEQUENCE [LARGE SCALE GENOMIC DNA]</scope>
</reference>